<accession>A0ABS8WJ69</accession>
<evidence type="ECO:0000313" key="4">
    <source>
        <dbReference type="Proteomes" id="UP000823775"/>
    </source>
</evidence>
<keyword evidence="4" id="KW-1185">Reference proteome</keyword>
<dbReference type="CDD" id="cd22160">
    <property type="entry name" value="F-box_AtFBL13-like"/>
    <property type="match status" value="1"/>
</dbReference>
<dbReference type="SUPFAM" id="SSF81383">
    <property type="entry name" value="F-box domain"/>
    <property type="match status" value="1"/>
</dbReference>
<dbReference type="Pfam" id="PF00646">
    <property type="entry name" value="F-box"/>
    <property type="match status" value="1"/>
</dbReference>
<dbReference type="InterPro" id="IPR036047">
    <property type="entry name" value="F-box-like_dom_sf"/>
</dbReference>
<protein>
    <recommendedName>
        <fullName evidence="5">F-box domain-containing protein</fullName>
    </recommendedName>
</protein>
<dbReference type="PANTHER" id="PTHR31639">
    <property type="entry name" value="F-BOX PROTEIN-LIKE"/>
    <property type="match status" value="1"/>
</dbReference>
<dbReference type="InterPro" id="IPR053781">
    <property type="entry name" value="F-box_AtFBL13-like"/>
</dbReference>
<dbReference type="InterPro" id="IPR032675">
    <property type="entry name" value="LRR_dom_sf"/>
</dbReference>
<dbReference type="InterPro" id="IPR055357">
    <property type="entry name" value="LRR_At1g61320_AtMIF1"/>
</dbReference>
<evidence type="ECO:0000259" key="2">
    <source>
        <dbReference type="Pfam" id="PF23622"/>
    </source>
</evidence>
<sequence>MTQVYSRRSKRAAVEDRISDLPRNVTNHILGFLPVKEAARTSILYKRWRHIWPMLPYLVLDNRFCKNLAGKSLSVFKETVDTILLQHLGVIDKFVLDVSGVHLPPYENIDRWMLYATRNGVKDLTFKLSIECSAYKLPSHVFNCLALTHLKLFNCVFKPPNSVLGFHNLTTLYLERITFVPVEFSIINAPLLMNLTMRYCDGTQHLSVVSSWLQYLSVFGIQYPNLNCFTNCNNLRVLHLDYSDMNYTPNHDERSTLEKLLFSLAPTHELYLGSLFLKCHKVRTTSDNAQAVLTYLGTPACLDRPLNKLKHVIIHWFKDSKAELFLVKLLFARAPYLIRMSIEQAKASDSKEERHITTELMRFPRASPKAELFYLPSVLNSTTPSRRTDLHQRKVCILRASLLENASNSHQNCFIYV</sequence>
<dbReference type="PANTHER" id="PTHR31639:SF333">
    <property type="entry name" value="F-BOX DOMAIN, FBD DOMAIN, LEUCINE-RICH REPEAT DOMAIN, L DOMAIN-LIKE PROTEIN-RELATED"/>
    <property type="match status" value="1"/>
</dbReference>
<evidence type="ECO:0000259" key="1">
    <source>
        <dbReference type="Pfam" id="PF00646"/>
    </source>
</evidence>
<reference evidence="3 4" key="1">
    <citation type="journal article" date="2021" name="BMC Genomics">
        <title>Datura genome reveals duplications of psychoactive alkaloid biosynthetic genes and high mutation rate following tissue culture.</title>
        <authorList>
            <person name="Rajewski A."/>
            <person name="Carter-House D."/>
            <person name="Stajich J."/>
            <person name="Litt A."/>
        </authorList>
    </citation>
    <scope>NUCLEOTIDE SEQUENCE [LARGE SCALE GENOMIC DNA]</scope>
    <source>
        <strain evidence="3">AR-01</strain>
    </source>
</reference>
<feature type="domain" description="At1g61320/AtMIF1 LRR" evidence="2">
    <location>
        <begin position="84"/>
        <end position="222"/>
    </location>
</feature>
<comment type="caution">
    <text evidence="3">The sequence shown here is derived from an EMBL/GenBank/DDBJ whole genome shotgun (WGS) entry which is preliminary data.</text>
</comment>
<dbReference type="EMBL" id="JACEIK010006924">
    <property type="protein sequence ID" value="MCE3049480.1"/>
    <property type="molecule type" value="Genomic_DNA"/>
</dbReference>
<dbReference type="Pfam" id="PF23622">
    <property type="entry name" value="LRR_At1g61320_AtMIF1"/>
    <property type="match status" value="1"/>
</dbReference>
<feature type="domain" description="F-box" evidence="1">
    <location>
        <begin position="18"/>
        <end position="55"/>
    </location>
</feature>
<dbReference type="Proteomes" id="UP000823775">
    <property type="component" value="Unassembled WGS sequence"/>
</dbReference>
<gene>
    <name evidence="3" type="ORF">HAX54_044971</name>
</gene>
<dbReference type="Gene3D" id="3.80.10.10">
    <property type="entry name" value="Ribonuclease Inhibitor"/>
    <property type="match status" value="1"/>
</dbReference>
<proteinExistence type="predicted"/>
<organism evidence="3 4">
    <name type="scientific">Datura stramonium</name>
    <name type="common">Jimsonweed</name>
    <name type="synonym">Common thornapple</name>
    <dbReference type="NCBI Taxonomy" id="4076"/>
    <lineage>
        <taxon>Eukaryota</taxon>
        <taxon>Viridiplantae</taxon>
        <taxon>Streptophyta</taxon>
        <taxon>Embryophyta</taxon>
        <taxon>Tracheophyta</taxon>
        <taxon>Spermatophyta</taxon>
        <taxon>Magnoliopsida</taxon>
        <taxon>eudicotyledons</taxon>
        <taxon>Gunneridae</taxon>
        <taxon>Pentapetalae</taxon>
        <taxon>asterids</taxon>
        <taxon>lamiids</taxon>
        <taxon>Solanales</taxon>
        <taxon>Solanaceae</taxon>
        <taxon>Solanoideae</taxon>
        <taxon>Datureae</taxon>
        <taxon>Datura</taxon>
    </lineage>
</organism>
<evidence type="ECO:0000313" key="3">
    <source>
        <dbReference type="EMBL" id="MCE3049480.1"/>
    </source>
</evidence>
<dbReference type="SUPFAM" id="SSF52058">
    <property type="entry name" value="L domain-like"/>
    <property type="match status" value="1"/>
</dbReference>
<name>A0ABS8WJ69_DATST</name>
<evidence type="ECO:0008006" key="5">
    <source>
        <dbReference type="Google" id="ProtNLM"/>
    </source>
</evidence>
<dbReference type="InterPro" id="IPR001810">
    <property type="entry name" value="F-box_dom"/>
</dbReference>